<feature type="chain" id="PRO_5023041975" evidence="2">
    <location>
        <begin position="25"/>
        <end position="557"/>
    </location>
</feature>
<feature type="compositionally biased region" description="Low complexity" evidence="1">
    <location>
        <begin position="74"/>
        <end position="88"/>
    </location>
</feature>
<evidence type="ECO:0000256" key="1">
    <source>
        <dbReference type="SAM" id="MobiDB-lite"/>
    </source>
</evidence>
<name>A0A5B9QK48_9BACT</name>
<keyword evidence="2" id="KW-0732">Signal</keyword>
<feature type="signal peptide" evidence="2">
    <location>
        <begin position="1"/>
        <end position="24"/>
    </location>
</feature>
<dbReference type="OrthoDB" id="269620at2"/>
<reference evidence="3 4" key="1">
    <citation type="submission" date="2019-08" db="EMBL/GenBank/DDBJ databases">
        <title>Deep-cultivation of Planctomycetes and their phenomic and genomic characterization uncovers novel biology.</title>
        <authorList>
            <person name="Wiegand S."/>
            <person name="Jogler M."/>
            <person name="Boedeker C."/>
            <person name="Pinto D."/>
            <person name="Vollmers J."/>
            <person name="Rivas-Marin E."/>
            <person name="Kohn T."/>
            <person name="Peeters S.H."/>
            <person name="Heuer A."/>
            <person name="Rast P."/>
            <person name="Oberbeckmann S."/>
            <person name="Bunk B."/>
            <person name="Jeske O."/>
            <person name="Meyerdierks A."/>
            <person name="Storesund J.E."/>
            <person name="Kallscheuer N."/>
            <person name="Luecker S."/>
            <person name="Lage O.M."/>
            <person name="Pohl T."/>
            <person name="Merkel B.J."/>
            <person name="Hornburger P."/>
            <person name="Mueller R.-W."/>
            <person name="Bruemmer F."/>
            <person name="Labrenz M."/>
            <person name="Spormann A.M."/>
            <person name="Op den Camp H."/>
            <person name="Overmann J."/>
            <person name="Amann R."/>
            <person name="Jetten M.S.M."/>
            <person name="Mascher T."/>
            <person name="Medema M.H."/>
            <person name="Devos D.P."/>
            <person name="Kaster A.-K."/>
            <person name="Ovreas L."/>
            <person name="Rohde M."/>
            <person name="Galperin M.Y."/>
            <person name="Jogler C."/>
        </authorList>
    </citation>
    <scope>NUCLEOTIDE SEQUENCE [LARGE SCALE GENOMIC DNA]</scope>
    <source>
        <strain evidence="3 4">UC8</strain>
    </source>
</reference>
<feature type="region of interest" description="Disordered" evidence="1">
    <location>
        <begin position="44"/>
        <end position="88"/>
    </location>
</feature>
<dbReference type="EMBL" id="CP042914">
    <property type="protein sequence ID" value="QEG39487.1"/>
    <property type="molecule type" value="Genomic_DNA"/>
</dbReference>
<dbReference type="KEGG" id="rul:UC8_14820"/>
<protein>
    <submittedName>
        <fullName evidence="3">Uncharacterized protein</fullName>
    </submittedName>
</protein>
<proteinExistence type="predicted"/>
<gene>
    <name evidence="3" type="ORF">UC8_14820</name>
</gene>
<organism evidence="3 4">
    <name type="scientific">Roseimaritima ulvae</name>
    <dbReference type="NCBI Taxonomy" id="980254"/>
    <lineage>
        <taxon>Bacteria</taxon>
        <taxon>Pseudomonadati</taxon>
        <taxon>Planctomycetota</taxon>
        <taxon>Planctomycetia</taxon>
        <taxon>Pirellulales</taxon>
        <taxon>Pirellulaceae</taxon>
        <taxon>Roseimaritima</taxon>
    </lineage>
</organism>
<evidence type="ECO:0000313" key="3">
    <source>
        <dbReference type="EMBL" id="QEG39487.1"/>
    </source>
</evidence>
<dbReference type="RefSeq" id="WP_068136822.1">
    <property type="nucleotide sequence ID" value="NZ_CP042914.1"/>
</dbReference>
<evidence type="ECO:0000313" key="4">
    <source>
        <dbReference type="Proteomes" id="UP000325286"/>
    </source>
</evidence>
<dbReference type="AlphaFoldDB" id="A0A5B9QK48"/>
<dbReference type="PROSITE" id="PS51257">
    <property type="entry name" value="PROKAR_LIPOPROTEIN"/>
    <property type="match status" value="1"/>
</dbReference>
<feature type="compositionally biased region" description="Basic and acidic residues" evidence="1">
    <location>
        <begin position="44"/>
        <end position="63"/>
    </location>
</feature>
<dbReference type="Proteomes" id="UP000325286">
    <property type="component" value="Chromosome"/>
</dbReference>
<sequence length="557" mass="63536" precursor="true">MFRKCFSGSVCLVLTIACSGPALAQRGQFIEGLFRSIVEAELEKNQQREQQRRQQTQRTERRPLPSAPQPPDVRPAAPSAAAPRRGAATNDQRLLTFRDWIQQYTLHAAALADELRRPSGHVPGSRALIGDVLHLHAHADALSRQALAVTEYRQVIDEYCDVDSDWRPLSFQLRSLDGLRPQTMQSVSALDQYSNQICKLLGVQAQFDRRRMQELMTIASTYMNALLDDLQLVRGRSAEIRQWIHDGRILEQQLQREADFAATAELDQIMPRYNDFVTRWRSYAAPLYQLNDAHVDVRLERIRQCGEEVFALMYMPPVADGNLLFRASARLEQQVAKLLDQLTIRALVRLPAREQNAIVNDARSLWTRCREFNQLVDPQATPPRQSSLRQQFVDIDGRWQALQSRLAAIDAIDPAVLRDVQRSSQQIRELLGMHETLDQQRGLELAASLEGQAEYLNADIQRYRRYYTPRDFGAEFTECGDRFLRLARQLNSQLSNQAPLRDLQATCKALLSEWEHLSESSETLSQHGLSGSRPYRIQASMRELAPIVAELAAMLID</sequence>
<accession>A0A5B9QK48</accession>
<evidence type="ECO:0000256" key="2">
    <source>
        <dbReference type="SAM" id="SignalP"/>
    </source>
</evidence>
<keyword evidence="4" id="KW-1185">Reference proteome</keyword>